<dbReference type="Proteomes" id="UP000763557">
    <property type="component" value="Unassembled WGS sequence"/>
</dbReference>
<dbReference type="SUPFAM" id="SSF55874">
    <property type="entry name" value="ATPase domain of HSP90 chaperone/DNA topoisomerase II/histidine kinase"/>
    <property type="match status" value="1"/>
</dbReference>
<keyword evidence="1" id="KW-0418">Kinase</keyword>
<evidence type="ECO:0000259" key="2">
    <source>
        <dbReference type="Pfam" id="PF13581"/>
    </source>
</evidence>
<dbReference type="CDD" id="cd16936">
    <property type="entry name" value="HATPase_RsbW-like"/>
    <property type="match status" value="1"/>
</dbReference>
<proteinExistence type="predicted"/>
<dbReference type="PANTHER" id="PTHR35526">
    <property type="entry name" value="ANTI-SIGMA-F FACTOR RSBW-RELATED"/>
    <property type="match status" value="1"/>
</dbReference>
<dbReference type="InterPro" id="IPR036890">
    <property type="entry name" value="HATPase_C_sf"/>
</dbReference>
<protein>
    <submittedName>
        <fullName evidence="3">Anti-sigma regulatory factor (Ser/Thr protein kinase)</fullName>
    </submittedName>
</protein>
<comment type="caution">
    <text evidence="3">The sequence shown here is derived from an EMBL/GenBank/DDBJ whole genome shotgun (WGS) entry which is preliminary data.</text>
</comment>
<keyword evidence="4" id="KW-1185">Reference proteome</keyword>
<dbReference type="RefSeq" id="WP_173141757.1">
    <property type="nucleotide sequence ID" value="NZ_CBCSGW010000032.1"/>
</dbReference>
<dbReference type="Gene3D" id="3.30.565.10">
    <property type="entry name" value="Histidine kinase-like ATPase, C-terminal domain"/>
    <property type="match status" value="1"/>
</dbReference>
<name>A0ABX2FID3_9PSEU</name>
<evidence type="ECO:0000256" key="1">
    <source>
        <dbReference type="ARBA" id="ARBA00022527"/>
    </source>
</evidence>
<evidence type="ECO:0000313" key="4">
    <source>
        <dbReference type="Proteomes" id="UP000763557"/>
    </source>
</evidence>
<dbReference type="InterPro" id="IPR050267">
    <property type="entry name" value="Anti-sigma-factor_SerPK"/>
</dbReference>
<dbReference type="Pfam" id="PF13581">
    <property type="entry name" value="HATPase_c_2"/>
    <property type="match status" value="1"/>
</dbReference>
<evidence type="ECO:0000313" key="3">
    <source>
        <dbReference type="EMBL" id="NRN70622.1"/>
    </source>
</evidence>
<dbReference type="EMBL" id="JAAATY010000042">
    <property type="protein sequence ID" value="NRN70622.1"/>
    <property type="molecule type" value="Genomic_DNA"/>
</dbReference>
<organism evidence="3 4">
    <name type="scientific">Kibdelosporangium persicum</name>
    <dbReference type="NCBI Taxonomy" id="2698649"/>
    <lineage>
        <taxon>Bacteria</taxon>
        <taxon>Bacillati</taxon>
        <taxon>Actinomycetota</taxon>
        <taxon>Actinomycetes</taxon>
        <taxon>Pseudonocardiales</taxon>
        <taxon>Pseudonocardiaceae</taxon>
        <taxon>Kibdelosporangium</taxon>
    </lineage>
</organism>
<keyword evidence="1" id="KW-0723">Serine/threonine-protein kinase</keyword>
<gene>
    <name evidence="3" type="ORF">GC106_78930</name>
</gene>
<dbReference type="PANTHER" id="PTHR35526:SF3">
    <property type="entry name" value="ANTI-SIGMA-F FACTOR RSBW"/>
    <property type="match status" value="1"/>
</dbReference>
<feature type="domain" description="Histidine kinase/HSP90-like ATPase" evidence="2">
    <location>
        <begin position="44"/>
        <end position="158"/>
    </location>
</feature>
<dbReference type="InterPro" id="IPR003594">
    <property type="entry name" value="HATPase_dom"/>
</dbReference>
<sequence>MQRHEHGGPLPAPLRAWAATLPDLAGDVVTDADLSEPYLHLSAPATPSQLAPIRDRVLEWTYAVRLLEDERQDIVMATDEAVSNAVRHAYHHESGMVTVFAACDRLARAVHVVVSDDGTWSAPSGTGNGGRGLEMMDALSDVFDLHHDARGTTVVLRWARRANA</sequence>
<keyword evidence="1" id="KW-0808">Transferase</keyword>
<reference evidence="3 4" key="1">
    <citation type="submission" date="2020-01" db="EMBL/GenBank/DDBJ databases">
        <title>Kibdelosporangium persica a novel Actinomycetes from a hot desert in Iran.</title>
        <authorList>
            <person name="Safaei N."/>
            <person name="Zaburannyi N."/>
            <person name="Mueller R."/>
            <person name="Wink J."/>
        </authorList>
    </citation>
    <scope>NUCLEOTIDE SEQUENCE [LARGE SCALE GENOMIC DNA]</scope>
    <source>
        <strain evidence="3 4">4NS15</strain>
    </source>
</reference>
<accession>A0ABX2FID3</accession>